<dbReference type="EMBL" id="JH767191">
    <property type="protein sequence ID" value="EQC28738.1"/>
    <property type="molecule type" value="Genomic_DNA"/>
</dbReference>
<dbReference type="PANTHER" id="PTHR42907">
    <property type="entry name" value="FMN-LINKED OXIDOREDUCTASES SUPERFAMILY PROTEIN"/>
    <property type="match status" value="1"/>
</dbReference>
<evidence type="ECO:0000256" key="1">
    <source>
        <dbReference type="ARBA" id="ARBA00022555"/>
    </source>
</evidence>
<reference evidence="4 5" key="1">
    <citation type="submission" date="2012-04" db="EMBL/GenBank/DDBJ databases">
        <title>The Genome Sequence of Saprolegnia declina VS20.</title>
        <authorList>
            <consortium name="The Broad Institute Genome Sequencing Platform"/>
            <person name="Russ C."/>
            <person name="Nusbaum C."/>
            <person name="Tyler B."/>
            <person name="van West P."/>
            <person name="Dieguez-Uribeondo J."/>
            <person name="de Bruijn I."/>
            <person name="Tripathy S."/>
            <person name="Jiang R."/>
            <person name="Young S.K."/>
            <person name="Zeng Q."/>
            <person name="Gargeya S."/>
            <person name="Fitzgerald M."/>
            <person name="Haas B."/>
            <person name="Abouelleil A."/>
            <person name="Alvarado L."/>
            <person name="Arachchi H.M."/>
            <person name="Berlin A."/>
            <person name="Chapman S.B."/>
            <person name="Goldberg J."/>
            <person name="Griggs A."/>
            <person name="Gujja S."/>
            <person name="Hansen M."/>
            <person name="Howarth C."/>
            <person name="Imamovic A."/>
            <person name="Larimer J."/>
            <person name="McCowen C."/>
            <person name="Montmayeur A."/>
            <person name="Murphy C."/>
            <person name="Neiman D."/>
            <person name="Pearson M."/>
            <person name="Priest M."/>
            <person name="Roberts A."/>
            <person name="Saif S."/>
            <person name="Shea T."/>
            <person name="Sisk P."/>
            <person name="Sykes S."/>
            <person name="Wortman J."/>
            <person name="Nusbaum C."/>
            <person name="Birren B."/>
        </authorList>
    </citation>
    <scope>NUCLEOTIDE SEQUENCE [LARGE SCALE GENOMIC DNA]</scope>
    <source>
        <strain evidence="4 5">VS20</strain>
    </source>
</reference>
<dbReference type="STRING" id="1156394.T0R9B7"/>
<dbReference type="InterPro" id="IPR004653">
    <property type="entry name" value="DusA"/>
</dbReference>
<evidence type="ECO:0000313" key="4">
    <source>
        <dbReference type="EMBL" id="EQC28738.1"/>
    </source>
</evidence>
<dbReference type="InParanoid" id="T0R9B7"/>
<name>T0R9B7_SAPDV</name>
<accession>T0R9B7</accession>
<proteinExistence type="predicted"/>
<dbReference type="GeneID" id="19954149"/>
<sequence>MRQITRKTLLYTEIVVDQTHLLQKDNLDYFLGHDDIDPPLALQLGGNDV</sequence>
<organism evidence="4 5">
    <name type="scientific">Saprolegnia diclina (strain VS20)</name>
    <dbReference type="NCBI Taxonomy" id="1156394"/>
    <lineage>
        <taxon>Eukaryota</taxon>
        <taxon>Sar</taxon>
        <taxon>Stramenopiles</taxon>
        <taxon>Oomycota</taxon>
        <taxon>Saprolegniomycetes</taxon>
        <taxon>Saprolegniales</taxon>
        <taxon>Saprolegniaceae</taxon>
        <taxon>Saprolegnia</taxon>
    </lineage>
</organism>
<keyword evidence="5" id="KW-1185">Reference proteome</keyword>
<keyword evidence="1" id="KW-0820">tRNA-binding</keyword>
<protein>
    <submittedName>
        <fullName evidence="4">Uncharacterized protein</fullName>
    </submittedName>
</protein>
<dbReference type="Proteomes" id="UP000030762">
    <property type="component" value="Unassembled WGS sequence"/>
</dbReference>
<dbReference type="OrthoDB" id="10262250at2759"/>
<keyword evidence="2" id="KW-0521">NADP</keyword>
<dbReference type="AlphaFoldDB" id="T0R9B7"/>
<evidence type="ECO:0000256" key="3">
    <source>
        <dbReference type="ARBA" id="ARBA00022884"/>
    </source>
</evidence>
<dbReference type="GO" id="GO:0017150">
    <property type="term" value="F:tRNA dihydrouridine synthase activity"/>
    <property type="evidence" value="ECO:0007669"/>
    <property type="project" value="InterPro"/>
</dbReference>
<gene>
    <name evidence="4" type="ORF">SDRG_13422</name>
</gene>
<evidence type="ECO:0000256" key="2">
    <source>
        <dbReference type="ARBA" id="ARBA00022857"/>
    </source>
</evidence>
<dbReference type="VEuPathDB" id="FungiDB:SDRG_13422"/>
<keyword evidence="3" id="KW-0694">RNA-binding</keyword>
<dbReference type="RefSeq" id="XP_008617733.1">
    <property type="nucleotide sequence ID" value="XM_008619511.1"/>
</dbReference>
<evidence type="ECO:0000313" key="5">
    <source>
        <dbReference type="Proteomes" id="UP000030762"/>
    </source>
</evidence>
<dbReference type="GO" id="GO:0000049">
    <property type="term" value="F:tRNA binding"/>
    <property type="evidence" value="ECO:0007669"/>
    <property type="project" value="UniProtKB-KW"/>
</dbReference>
<dbReference type="PANTHER" id="PTHR42907:SF1">
    <property type="entry name" value="FMN-LINKED OXIDOREDUCTASES SUPERFAMILY PROTEIN"/>
    <property type="match status" value="1"/>
</dbReference>